<evidence type="ECO:0008006" key="8">
    <source>
        <dbReference type="Google" id="ProtNLM"/>
    </source>
</evidence>
<dbReference type="PANTHER" id="PTHR11785:SF498">
    <property type="entry name" value="HIGH-AFFINITY METHIONINE PERMEASE"/>
    <property type="match status" value="1"/>
</dbReference>
<feature type="transmembrane region" description="Helical" evidence="5">
    <location>
        <begin position="209"/>
        <end position="227"/>
    </location>
</feature>
<keyword evidence="7" id="KW-1185">Reference proteome</keyword>
<feature type="transmembrane region" description="Helical" evidence="5">
    <location>
        <begin position="559"/>
        <end position="579"/>
    </location>
</feature>
<accession>A0A8H5HAI5</accession>
<dbReference type="EMBL" id="JAACJP010000015">
    <property type="protein sequence ID" value="KAF5379669.1"/>
    <property type="molecule type" value="Genomic_DNA"/>
</dbReference>
<name>A0A8H5HAI5_9AGAR</name>
<protein>
    <recommendedName>
        <fullName evidence="8">High affinity methionine permease</fullName>
    </recommendedName>
</protein>
<organism evidence="6 7">
    <name type="scientific">Tricholomella constricta</name>
    <dbReference type="NCBI Taxonomy" id="117010"/>
    <lineage>
        <taxon>Eukaryota</taxon>
        <taxon>Fungi</taxon>
        <taxon>Dikarya</taxon>
        <taxon>Basidiomycota</taxon>
        <taxon>Agaricomycotina</taxon>
        <taxon>Agaricomycetes</taxon>
        <taxon>Agaricomycetidae</taxon>
        <taxon>Agaricales</taxon>
        <taxon>Tricholomatineae</taxon>
        <taxon>Lyophyllaceae</taxon>
        <taxon>Tricholomella</taxon>
    </lineage>
</organism>
<dbReference type="InterPro" id="IPR050598">
    <property type="entry name" value="AminoAcid_Transporter"/>
</dbReference>
<comment type="subcellular location">
    <subcellularLocation>
        <location evidence="1">Membrane</location>
        <topology evidence="1">Multi-pass membrane protein</topology>
    </subcellularLocation>
</comment>
<evidence type="ECO:0000313" key="6">
    <source>
        <dbReference type="EMBL" id="KAF5379669.1"/>
    </source>
</evidence>
<reference evidence="6 7" key="1">
    <citation type="journal article" date="2020" name="ISME J.">
        <title>Uncovering the hidden diversity of litter-decomposition mechanisms in mushroom-forming fungi.</title>
        <authorList>
            <person name="Floudas D."/>
            <person name="Bentzer J."/>
            <person name="Ahren D."/>
            <person name="Johansson T."/>
            <person name="Persson P."/>
            <person name="Tunlid A."/>
        </authorList>
    </citation>
    <scope>NUCLEOTIDE SEQUENCE [LARGE SCALE GENOMIC DNA]</scope>
    <source>
        <strain evidence="6 7">CBS 661.87</strain>
    </source>
</reference>
<dbReference type="OrthoDB" id="5982228at2759"/>
<feature type="transmembrane region" description="Helical" evidence="5">
    <location>
        <begin position="130"/>
        <end position="150"/>
    </location>
</feature>
<evidence type="ECO:0000313" key="7">
    <source>
        <dbReference type="Proteomes" id="UP000565441"/>
    </source>
</evidence>
<feature type="transmembrane region" description="Helical" evidence="5">
    <location>
        <begin position="453"/>
        <end position="474"/>
    </location>
</feature>
<dbReference type="AlphaFoldDB" id="A0A8H5HAI5"/>
<dbReference type="InterPro" id="IPR002293">
    <property type="entry name" value="AA/rel_permease1"/>
</dbReference>
<evidence type="ECO:0000256" key="4">
    <source>
        <dbReference type="ARBA" id="ARBA00023136"/>
    </source>
</evidence>
<keyword evidence="4 5" id="KW-0472">Membrane</keyword>
<dbReference type="Proteomes" id="UP000565441">
    <property type="component" value="Unassembled WGS sequence"/>
</dbReference>
<feature type="transmembrane region" description="Helical" evidence="5">
    <location>
        <begin position="247"/>
        <end position="268"/>
    </location>
</feature>
<dbReference type="Pfam" id="PF13520">
    <property type="entry name" value="AA_permease_2"/>
    <property type="match status" value="1"/>
</dbReference>
<keyword evidence="3 5" id="KW-1133">Transmembrane helix</keyword>
<evidence type="ECO:0000256" key="1">
    <source>
        <dbReference type="ARBA" id="ARBA00004141"/>
    </source>
</evidence>
<evidence type="ECO:0000256" key="5">
    <source>
        <dbReference type="SAM" id="Phobius"/>
    </source>
</evidence>
<dbReference type="GO" id="GO:0015179">
    <property type="term" value="F:L-amino acid transmembrane transporter activity"/>
    <property type="evidence" value="ECO:0007669"/>
    <property type="project" value="TreeGrafter"/>
</dbReference>
<feature type="transmembrane region" description="Helical" evidence="5">
    <location>
        <begin position="162"/>
        <end position="188"/>
    </location>
</feature>
<feature type="transmembrane region" description="Helical" evidence="5">
    <location>
        <begin position="280"/>
        <end position="300"/>
    </location>
</feature>
<dbReference type="PANTHER" id="PTHR11785">
    <property type="entry name" value="AMINO ACID TRANSPORTER"/>
    <property type="match status" value="1"/>
</dbReference>
<feature type="transmembrane region" description="Helical" evidence="5">
    <location>
        <begin position="519"/>
        <end position="539"/>
    </location>
</feature>
<gene>
    <name evidence="6" type="ORF">D9615_005757</name>
</gene>
<evidence type="ECO:0000256" key="3">
    <source>
        <dbReference type="ARBA" id="ARBA00022989"/>
    </source>
</evidence>
<dbReference type="Gene3D" id="1.20.1740.10">
    <property type="entry name" value="Amino acid/polyamine transporter I"/>
    <property type="match status" value="1"/>
</dbReference>
<sequence>MAQYRTPSFWYLAYEADVDFTGSRSPSGRVTLMFDDPGSSFDMPSREELVIQTPSFVVVGKVNNAEDVAMHGDAADRLFRYPFPRPGFPALKMSSLNSQDHDGYANDKKKGIDCPAVDVDEVHNPERRQIGLVSAVFIIFNRIIGTGVFATPSSILGLSGSVGLSLFMWIIGAIIAAAGMQVYITWGTALPTNGGEKNYLEYLFRKPKFLMTSVFAANGVLLAWAAGNSLVFGEYILLAANVEPKRWTLRLVGFACVTFALLLHGTALKWGLRLQNVLGVMKLIVLVFVIITGFVALGGHMKIEKPNNFANAFEGTTASASSFCLSLYNVIWSYIGFSNVNYALSEVRNPKRTIRIAGPLAIAVVTVLYMLANIAYFAGASKEEITGSGRLVAALLFRNVYGPRAERALSAIVALSALGNVLSVVFSQGRVNQELGREGILPFSKFWGSNRPFNAPLAGLALHWIVCLIVIFALPPGDAYNFVINVISYPLSVINATISFGVVYLAFRPRPDWPRVNLPAQLAAAFFGAANTFLFIVPLTKPPPGGEPYVSLPYWTHAVAGWAVFGLGLLYWALWAHVLPRVGRYELARSEEIGKDGLSRHAFKRIPL</sequence>
<dbReference type="GO" id="GO:0016020">
    <property type="term" value="C:membrane"/>
    <property type="evidence" value="ECO:0007669"/>
    <property type="project" value="UniProtKB-SubCell"/>
</dbReference>
<feature type="transmembrane region" description="Helical" evidence="5">
    <location>
        <begin position="486"/>
        <end position="507"/>
    </location>
</feature>
<evidence type="ECO:0000256" key="2">
    <source>
        <dbReference type="ARBA" id="ARBA00022692"/>
    </source>
</evidence>
<feature type="transmembrane region" description="Helical" evidence="5">
    <location>
        <begin position="320"/>
        <end position="344"/>
    </location>
</feature>
<keyword evidence="2 5" id="KW-0812">Transmembrane</keyword>
<feature type="transmembrane region" description="Helical" evidence="5">
    <location>
        <begin position="408"/>
        <end position="427"/>
    </location>
</feature>
<proteinExistence type="predicted"/>
<feature type="transmembrane region" description="Helical" evidence="5">
    <location>
        <begin position="356"/>
        <end position="378"/>
    </location>
</feature>
<comment type="caution">
    <text evidence="6">The sequence shown here is derived from an EMBL/GenBank/DDBJ whole genome shotgun (WGS) entry which is preliminary data.</text>
</comment>
<dbReference type="FunFam" id="1.20.1740.10:FF:000025">
    <property type="entry name" value="High-affinity methionine permease"/>
    <property type="match status" value="1"/>
</dbReference>